<gene>
    <name evidence="1" type="ORF">EEJ42_24830</name>
</gene>
<name>A0A3M8VP49_9ACTN</name>
<sequence length="76" mass="8738">MTSRWALHAYWLATAQFQQGKLDAACRSAALALDLTAAIDSPRVAGHLQEFRRRLTPYARETPVIRFEQRMREALH</sequence>
<dbReference type="EMBL" id="RIBZ01000298">
    <property type="protein sequence ID" value="RNG19458.1"/>
    <property type="molecule type" value="Genomic_DNA"/>
</dbReference>
<reference evidence="1 2" key="1">
    <citation type="submission" date="2018-11" db="EMBL/GenBank/DDBJ databases">
        <title>The Potential of Streptomyces as Biocontrol Agents against the Tomato grey mould, Botrytis cinerea (Gray mold) Frontiers in Microbiology.</title>
        <authorList>
            <person name="Li D."/>
        </authorList>
    </citation>
    <scope>NUCLEOTIDE SEQUENCE [LARGE SCALE GENOMIC DNA]</scope>
    <source>
        <strain evidence="1 2">NEAU-LD23</strain>
    </source>
</reference>
<dbReference type="Proteomes" id="UP000275401">
    <property type="component" value="Unassembled WGS sequence"/>
</dbReference>
<protein>
    <submittedName>
        <fullName evidence="1">Uncharacterized protein</fullName>
    </submittedName>
</protein>
<proteinExistence type="predicted"/>
<evidence type="ECO:0000313" key="1">
    <source>
        <dbReference type="EMBL" id="RNG19458.1"/>
    </source>
</evidence>
<dbReference type="RefSeq" id="WP_123103041.1">
    <property type="nucleotide sequence ID" value="NZ_RIBZ01000298.1"/>
</dbReference>
<organism evidence="1 2">
    <name type="scientific">Streptomyces botrytidirepellens</name>
    <dbReference type="NCBI Taxonomy" id="2486417"/>
    <lineage>
        <taxon>Bacteria</taxon>
        <taxon>Bacillati</taxon>
        <taxon>Actinomycetota</taxon>
        <taxon>Actinomycetes</taxon>
        <taxon>Kitasatosporales</taxon>
        <taxon>Streptomycetaceae</taxon>
        <taxon>Streptomyces</taxon>
    </lineage>
</organism>
<evidence type="ECO:0000313" key="2">
    <source>
        <dbReference type="Proteomes" id="UP000275401"/>
    </source>
</evidence>
<dbReference type="AlphaFoldDB" id="A0A3M8VP49"/>
<comment type="caution">
    <text evidence="1">The sequence shown here is derived from an EMBL/GenBank/DDBJ whole genome shotgun (WGS) entry which is preliminary data.</text>
</comment>
<keyword evidence="2" id="KW-1185">Reference proteome</keyword>
<accession>A0A3M8VP49</accession>